<accession>A0A4Y7Q2V9</accession>
<keyword evidence="7" id="KW-0594">Phospholipid biosynthesis</keyword>
<evidence type="ECO:0000256" key="1">
    <source>
        <dbReference type="ARBA" id="ARBA00001928"/>
    </source>
</evidence>
<keyword evidence="10" id="KW-0670">Pyruvate</keyword>
<keyword evidence="9" id="KW-1208">Phospholipid metabolism</keyword>
<comment type="pathway">
    <text evidence="2">Lipid metabolism.</text>
</comment>
<reference evidence="13 14" key="1">
    <citation type="submission" date="2018-06" db="EMBL/GenBank/DDBJ databases">
        <title>A transcriptomic atlas of mushroom development highlights an independent origin of complex multicellularity.</title>
        <authorList>
            <consortium name="DOE Joint Genome Institute"/>
            <person name="Krizsan K."/>
            <person name="Almasi E."/>
            <person name="Merenyi Z."/>
            <person name="Sahu N."/>
            <person name="Viragh M."/>
            <person name="Koszo T."/>
            <person name="Mondo S."/>
            <person name="Kiss B."/>
            <person name="Balint B."/>
            <person name="Kues U."/>
            <person name="Barry K."/>
            <person name="Hegedus J.C."/>
            <person name="Henrissat B."/>
            <person name="Johnson J."/>
            <person name="Lipzen A."/>
            <person name="Ohm R."/>
            <person name="Nagy I."/>
            <person name="Pangilinan J."/>
            <person name="Yan J."/>
            <person name="Xiong Y."/>
            <person name="Grigoriev I.V."/>
            <person name="Hibbett D.S."/>
            <person name="Nagy L.G."/>
        </authorList>
    </citation>
    <scope>NUCLEOTIDE SEQUENCE [LARGE SCALE GENOMIC DNA]</scope>
    <source>
        <strain evidence="13 14">SZMC22713</strain>
    </source>
</reference>
<comment type="cofactor">
    <cofactor evidence="1">
        <name>pyruvate</name>
        <dbReference type="ChEBI" id="CHEBI:15361"/>
    </cofactor>
</comment>
<dbReference type="GO" id="GO:0004609">
    <property type="term" value="F:phosphatidylserine decarboxylase activity"/>
    <property type="evidence" value="ECO:0007669"/>
    <property type="project" value="UniProtKB-EC"/>
</dbReference>
<keyword evidence="8" id="KW-0456">Lyase</keyword>
<sequence>MSTTNNPTADADAQNASAALAGAVQQSENASNVTDSIHAHGHEHHWLQKLVPGIEKIVVKTHTGNFIAVRDKSKPPGSEKIFESMPIYARLGMHLLFYGKGEVRLLESSHKVENLLKEQSVKQGAIYDSPSSAKSIPSFVETYKLDLSELLEPDPSKYATFNEFFYRKLKDGARPVENNSPEAFCSAADCRLTVFESVSDAQKFWIKGDEFTLKNLLYGKTAAAPEVSFPLDEAELAIFRLAPADYHRFHSPIDGTIVGEPTNIDGTYYTVNPQAVNEANFDVFTANKRSVIYIKHDLTGQIVAFVAIGALLVGAIGWTAKPGTQVKKGEELGYFAYGGSTVITVFPKNFIKFDEDLVVNSKNTLETLVKVGWSLGTKV</sequence>
<dbReference type="PANTHER" id="PTHR10067">
    <property type="entry name" value="PHOSPHATIDYLSERINE DECARBOXYLASE"/>
    <property type="match status" value="1"/>
</dbReference>
<evidence type="ECO:0000256" key="7">
    <source>
        <dbReference type="ARBA" id="ARBA00023209"/>
    </source>
</evidence>
<proteinExistence type="predicted"/>
<comment type="pathway">
    <text evidence="11">Phospholipid metabolism; phosphatidylethanolamine biosynthesis.</text>
</comment>
<evidence type="ECO:0000313" key="14">
    <source>
        <dbReference type="Proteomes" id="UP000294933"/>
    </source>
</evidence>
<keyword evidence="14" id="KW-1185">Reference proteome</keyword>
<name>A0A4Y7Q2V9_9AGAM</name>
<dbReference type="OrthoDB" id="5973539at2759"/>
<evidence type="ECO:0000256" key="5">
    <source>
        <dbReference type="ARBA" id="ARBA00022793"/>
    </source>
</evidence>
<keyword evidence="5" id="KW-0210">Decarboxylase</keyword>
<dbReference type="PANTHER" id="PTHR10067:SF17">
    <property type="entry name" value="PHOSPHATIDYLSERINE DECARBOXYLASE PROENZYME 2"/>
    <property type="match status" value="1"/>
</dbReference>
<dbReference type="VEuPathDB" id="FungiDB:BD410DRAFT_789065"/>
<keyword evidence="12" id="KW-0812">Transmembrane</keyword>
<organism evidence="13 14">
    <name type="scientific">Rickenella mellea</name>
    <dbReference type="NCBI Taxonomy" id="50990"/>
    <lineage>
        <taxon>Eukaryota</taxon>
        <taxon>Fungi</taxon>
        <taxon>Dikarya</taxon>
        <taxon>Basidiomycota</taxon>
        <taxon>Agaricomycotina</taxon>
        <taxon>Agaricomycetes</taxon>
        <taxon>Hymenochaetales</taxon>
        <taxon>Rickenellaceae</taxon>
        <taxon>Rickenella</taxon>
    </lineage>
</organism>
<evidence type="ECO:0000313" key="13">
    <source>
        <dbReference type="EMBL" id="TDL21984.1"/>
    </source>
</evidence>
<dbReference type="InterPro" id="IPR033177">
    <property type="entry name" value="PSD-B"/>
</dbReference>
<keyword evidence="12" id="KW-1133">Transmembrane helix</keyword>
<dbReference type="STRING" id="50990.A0A4Y7Q2V9"/>
<evidence type="ECO:0000256" key="4">
    <source>
        <dbReference type="ARBA" id="ARBA00022516"/>
    </source>
</evidence>
<dbReference type="InterPro" id="IPR003817">
    <property type="entry name" value="PS_Dcarbxylase"/>
</dbReference>
<evidence type="ECO:0000256" key="10">
    <source>
        <dbReference type="ARBA" id="ARBA00023317"/>
    </source>
</evidence>
<dbReference type="EMBL" id="ML170177">
    <property type="protein sequence ID" value="TDL21984.1"/>
    <property type="molecule type" value="Genomic_DNA"/>
</dbReference>
<dbReference type="Proteomes" id="UP000294933">
    <property type="component" value="Unassembled WGS sequence"/>
</dbReference>
<dbReference type="UniPathway" id="UPA00558"/>
<gene>
    <name evidence="13" type="ORF">BD410DRAFT_789065</name>
</gene>
<keyword evidence="6" id="KW-0443">Lipid metabolism</keyword>
<keyword evidence="4" id="KW-0444">Lipid biosynthesis</keyword>
<dbReference type="AlphaFoldDB" id="A0A4Y7Q2V9"/>
<dbReference type="EC" id="4.1.1.65" evidence="3"/>
<evidence type="ECO:0000256" key="8">
    <source>
        <dbReference type="ARBA" id="ARBA00023239"/>
    </source>
</evidence>
<feature type="transmembrane region" description="Helical" evidence="12">
    <location>
        <begin position="298"/>
        <end position="318"/>
    </location>
</feature>
<evidence type="ECO:0000256" key="3">
    <source>
        <dbReference type="ARBA" id="ARBA00012243"/>
    </source>
</evidence>
<evidence type="ECO:0000256" key="9">
    <source>
        <dbReference type="ARBA" id="ARBA00023264"/>
    </source>
</evidence>
<evidence type="ECO:0000256" key="12">
    <source>
        <dbReference type="SAM" id="Phobius"/>
    </source>
</evidence>
<dbReference type="Pfam" id="PF02666">
    <property type="entry name" value="PS_Dcarbxylase"/>
    <property type="match status" value="1"/>
</dbReference>
<evidence type="ECO:0000256" key="2">
    <source>
        <dbReference type="ARBA" id="ARBA00005189"/>
    </source>
</evidence>
<dbReference type="GO" id="GO:0006646">
    <property type="term" value="P:phosphatidylethanolamine biosynthetic process"/>
    <property type="evidence" value="ECO:0007669"/>
    <property type="project" value="UniProtKB-UniPathway"/>
</dbReference>
<evidence type="ECO:0000256" key="6">
    <source>
        <dbReference type="ARBA" id="ARBA00023098"/>
    </source>
</evidence>
<protein>
    <recommendedName>
        <fullName evidence="3">phosphatidylserine decarboxylase</fullName>
        <ecNumber evidence="3">4.1.1.65</ecNumber>
    </recommendedName>
</protein>
<keyword evidence="12" id="KW-0472">Membrane</keyword>
<dbReference type="NCBIfam" id="TIGR00163">
    <property type="entry name" value="PS_decarb"/>
    <property type="match status" value="1"/>
</dbReference>
<evidence type="ECO:0000256" key="11">
    <source>
        <dbReference type="ARBA" id="ARBA00024326"/>
    </source>
</evidence>